<reference evidence="1 2" key="1">
    <citation type="journal article" date="2009" name="Proc. Natl. Acad. Sci. U.S.A.">
        <title>Biogeography of the Sulfolobus islandicus pan-genome.</title>
        <authorList>
            <person name="Reno M.L."/>
            <person name="Held N.L."/>
            <person name="Fields C.J."/>
            <person name="Burke P.V."/>
            <person name="Whitaker R.J."/>
        </authorList>
    </citation>
    <scope>NUCLEOTIDE SEQUENCE [LARGE SCALE GENOMIC DNA]</scope>
    <source>
        <strain evidence="2">Y.N.15.51 / Yellowstone #2</strain>
        <plasmid evidence="2">Plasmid pYN01</plasmid>
    </source>
</reference>
<dbReference type="Proteomes" id="UP000006818">
    <property type="component" value="Plasmid pYN01"/>
</dbReference>
<organism evidence="1 2">
    <name type="scientific">Saccharolobus islandicus (strain Y.N.15.51 / Yellowstone #2)</name>
    <name type="common">Sulfolobus islandicus</name>
    <dbReference type="NCBI Taxonomy" id="419942"/>
    <lineage>
        <taxon>Archaea</taxon>
        <taxon>Thermoproteota</taxon>
        <taxon>Thermoprotei</taxon>
        <taxon>Sulfolobales</taxon>
        <taxon>Sulfolobaceae</taxon>
        <taxon>Saccharolobus</taxon>
    </lineage>
</organism>
<dbReference type="KEGG" id="sin:YN1551_3195"/>
<dbReference type="AlphaFoldDB" id="C3NN77"/>
<dbReference type="EMBL" id="CP001405">
    <property type="protein sequence ID" value="ACP50070.1"/>
    <property type="molecule type" value="Genomic_DNA"/>
</dbReference>
<evidence type="ECO:0000313" key="1">
    <source>
        <dbReference type="EMBL" id="ACP50070.1"/>
    </source>
</evidence>
<dbReference type="HOGENOM" id="CLU_1340785_0_0_2"/>
<keyword evidence="1" id="KW-0614">Plasmid</keyword>
<accession>C3NN77</accession>
<evidence type="ECO:0000313" key="2">
    <source>
        <dbReference type="Proteomes" id="UP000006818"/>
    </source>
</evidence>
<geneLocation type="plasmid" evidence="1 2">
    <name>pYN01</name>
</geneLocation>
<name>C3NN77_SACI1</name>
<proteinExistence type="predicted"/>
<dbReference type="GeneID" id="7803101"/>
<protein>
    <submittedName>
        <fullName evidence="1">Uncharacterized protein</fullName>
    </submittedName>
</protein>
<gene>
    <name evidence="1" type="ordered locus">YN1551_3195</name>
</gene>
<dbReference type="RefSeq" id="WP_012718283.1">
    <property type="nucleotide sequence ID" value="NC_012624.1"/>
</dbReference>
<sequence>MIIGMGKSPVTAILQQYSYICAYPCFFDNKVLLTENRSRAYIQYIKLLVRHYAKYGRALKIAIWPDYTPLYKVEKIANIYLFNNISFIVPIHDLSELEIVDELVENGFRVFAGYASDKKLRKYELDDFKEVANYDRWYLGVSSKHEVREAVLYNFQGFDITTFLFGRHEDRKDSKKLASNILNFVKEISKVKGKQTILYDFCGKLGSLTGERR</sequence>